<feature type="compositionally biased region" description="Low complexity" evidence="25">
    <location>
        <begin position="1011"/>
        <end position="1020"/>
    </location>
</feature>
<dbReference type="InterPro" id="IPR007110">
    <property type="entry name" value="Ig-like_dom"/>
</dbReference>
<dbReference type="Gene3D" id="3.60.10.10">
    <property type="entry name" value="Endonuclease/exonuclease/phosphatase"/>
    <property type="match status" value="1"/>
</dbReference>
<dbReference type="PROSITE" id="PS50835">
    <property type="entry name" value="IG_LIKE"/>
    <property type="match status" value="3"/>
</dbReference>
<evidence type="ECO:0000256" key="5">
    <source>
        <dbReference type="ARBA" id="ARBA00022692"/>
    </source>
</evidence>
<feature type="active site" description="Proton acceptor" evidence="20">
    <location>
        <position position="855"/>
    </location>
</feature>
<keyword evidence="14" id="KW-1015">Disulfide bond</keyword>
<evidence type="ECO:0000256" key="19">
    <source>
        <dbReference type="ARBA" id="ARBA00056965"/>
    </source>
</evidence>
<dbReference type="Pfam" id="PF03372">
    <property type="entry name" value="Exo_endo_phos"/>
    <property type="match status" value="1"/>
</dbReference>
<evidence type="ECO:0000256" key="4">
    <source>
        <dbReference type="ARBA" id="ARBA00022679"/>
    </source>
</evidence>
<dbReference type="SUPFAM" id="SSF48726">
    <property type="entry name" value="Immunoglobulin"/>
    <property type="match status" value="3"/>
</dbReference>
<comment type="subcellular location">
    <subcellularLocation>
        <location evidence="1">Membrane</location>
        <topology evidence="1">Single-pass membrane protein</topology>
    </subcellularLocation>
</comment>
<dbReference type="AlphaFoldDB" id="A0AAQ4EKD7"/>
<evidence type="ECO:0000256" key="3">
    <source>
        <dbReference type="ARBA" id="ARBA00022553"/>
    </source>
</evidence>
<evidence type="ECO:0000256" key="6">
    <source>
        <dbReference type="ARBA" id="ARBA00022729"/>
    </source>
</evidence>
<evidence type="ECO:0000256" key="7">
    <source>
        <dbReference type="ARBA" id="ARBA00022737"/>
    </source>
</evidence>
<dbReference type="GO" id="GO:0005524">
    <property type="term" value="F:ATP binding"/>
    <property type="evidence" value="ECO:0007669"/>
    <property type="project" value="UniProtKB-UniRule"/>
</dbReference>
<dbReference type="CDD" id="cd00096">
    <property type="entry name" value="Ig"/>
    <property type="match status" value="1"/>
</dbReference>
<dbReference type="Pfam" id="PF07679">
    <property type="entry name" value="I-set"/>
    <property type="match status" value="2"/>
</dbReference>
<dbReference type="PANTHER" id="PTHR24416">
    <property type="entry name" value="TYROSINE-PROTEIN KINASE RECEPTOR"/>
    <property type="match status" value="1"/>
</dbReference>
<dbReference type="Gene3D" id="3.30.200.20">
    <property type="entry name" value="Phosphorylase Kinase, domain 1"/>
    <property type="match status" value="1"/>
</dbReference>
<dbReference type="FunFam" id="2.60.40.10:FF:000016">
    <property type="entry name" value="Fibroblast growth factor receptor"/>
    <property type="match status" value="1"/>
</dbReference>
<keyword evidence="22" id="KW-0479">Metal-binding</keyword>
<dbReference type="InterPro" id="IPR013098">
    <property type="entry name" value="Ig_I-set"/>
</dbReference>
<dbReference type="GO" id="GO:0043235">
    <property type="term" value="C:receptor complex"/>
    <property type="evidence" value="ECO:0007669"/>
    <property type="project" value="TreeGrafter"/>
</dbReference>
<dbReference type="PROSITE" id="PS00107">
    <property type="entry name" value="PROTEIN_KINASE_ATP"/>
    <property type="match status" value="1"/>
</dbReference>
<keyword evidence="13" id="KW-0829">Tyrosine-protein kinase</keyword>
<dbReference type="SMART" id="SM00408">
    <property type="entry name" value="IGc2"/>
    <property type="match status" value="3"/>
</dbReference>
<dbReference type="PROSITE" id="PS00109">
    <property type="entry name" value="PROTEIN_KINASE_TYR"/>
    <property type="match status" value="1"/>
</dbReference>
<dbReference type="InterPro" id="IPR005135">
    <property type="entry name" value="Endo/exonuclease/phosphatase"/>
</dbReference>
<dbReference type="SUPFAM" id="SSF56219">
    <property type="entry name" value="DNase I-like"/>
    <property type="match status" value="1"/>
</dbReference>
<evidence type="ECO:0000256" key="27">
    <source>
        <dbReference type="SAM" id="SignalP"/>
    </source>
</evidence>
<evidence type="ECO:0000313" key="30">
    <source>
        <dbReference type="EMBL" id="KAK8775269.1"/>
    </source>
</evidence>
<feature type="binding site" evidence="22">
    <location>
        <position position="669"/>
    </location>
    <ligand>
        <name>Mg(2+)</name>
        <dbReference type="ChEBI" id="CHEBI:18420"/>
    </ligand>
</feature>
<dbReference type="Pfam" id="PF07714">
    <property type="entry name" value="PK_Tyr_Ser-Thr"/>
    <property type="match status" value="1"/>
</dbReference>
<dbReference type="InterPro" id="IPR003599">
    <property type="entry name" value="Ig_sub"/>
</dbReference>
<dbReference type="PANTHER" id="PTHR24416:SF550">
    <property type="entry name" value="FIBROBLAST GROWTH FACTOR RECEPTOR HOMOLOG 1-RELATED"/>
    <property type="match status" value="1"/>
</dbReference>
<evidence type="ECO:0000256" key="15">
    <source>
        <dbReference type="ARBA" id="ARBA00023170"/>
    </source>
</evidence>
<keyword evidence="11 26" id="KW-1133">Transmembrane helix</keyword>
<feature type="binding site" evidence="21">
    <location>
        <begin position="719"/>
        <end position="726"/>
    </location>
    <ligand>
        <name>ATP</name>
        <dbReference type="ChEBI" id="CHEBI:30616"/>
    </ligand>
</feature>
<keyword evidence="15" id="KW-0675">Receptor</keyword>
<dbReference type="SMART" id="SM00219">
    <property type="entry name" value="TyrKc"/>
    <property type="match status" value="1"/>
</dbReference>
<keyword evidence="16" id="KW-0325">Glycoprotein</keyword>
<accession>A0AAQ4EKD7</accession>
<keyword evidence="7" id="KW-0677">Repeat</keyword>
<evidence type="ECO:0000256" key="20">
    <source>
        <dbReference type="PIRSR" id="PIRSR000615-1"/>
    </source>
</evidence>
<keyword evidence="22" id="KW-0460">Magnesium</keyword>
<dbReference type="InterPro" id="IPR036179">
    <property type="entry name" value="Ig-like_dom_sf"/>
</dbReference>
<keyword evidence="5 26" id="KW-0812">Transmembrane</keyword>
<evidence type="ECO:0000256" key="14">
    <source>
        <dbReference type="ARBA" id="ARBA00023157"/>
    </source>
</evidence>
<evidence type="ECO:0000256" key="22">
    <source>
        <dbReference type="PIRSR" id="PIRSR000615-3"/>
    </source>
</evidence>
<dbReference type="GO" id="GO:0005886">
    <property type="term" value="C:plasma membrane"/>
    <property type="evidence" value="ECO:0007669"/>
    <property type="project" value="TreeGrafter"/>
</dbReference>
<protein>
    <recommendedName>
        <fullName evidence="2">receptor protein-tyrosine kinase</fullName>
        <ecNumber evidence="2">2.7.10.1</ecNumber>
    </recommendedName>
</protein>
<dbReference type="SMART" id="SM00409">
    <property type="entry name" value="IG"/>
    <property type="match status" value="3"/>
</dbReference>
<keyword evidence="3" id="KW-0597">Phosphoprotein</keyword>
<evidence type="ECO:0000259" key="28">
    <source>
        <dbReference type="PROSITE" id="PS50011"/>
    </source>
</evidence>
<feature type="binding site" evidence="21">
    <location>
        <position position="859"/>
    </location>
    <ligand>
        <name>ATP</name>
        <dbReference type="ChEBI" id="CHEBI:30616"/>
    </ligand>
</feature>
<name>A0AAQ4EKD7_AMBAM</name>
<keyword evidence="8 21" id="KW-0547">Nucleotide-binding</keyword>
<dbReference type="FunFam" id="1.10.510.10:FF:000007">
    <property type="entry name" value="Fibroblast growth factor receptor"/>
    <property type="match status" value="1"/>
</dbReference>
<dbReference type="SUPFAM" id="SSF56112">
    <property type="entry name" value="Protein kinase-like (PK-like)"/>
    <property type="match status" value="1"/>
</dbReference>
<dbReference type="FunFam" id="3.30.200.20:FF:000593">
    <property type="entry name" value="Predicted protein"/>
    <property type="match status" value="1"/>
</dbReference>
<dbReference type="InterPro" id="IPR017441">
    <property type="entry name" value="Protein_kinase_ATP_BS"/>
</dbReference>
<feature type="signal peptide" evidence="27">
    <location>
        <begin position="1"/>
        <end position="20"/>
    </location>
</feature>
<feature type="transmembrane region" description="Helical" evidence="26">
    <location>
        <begin position="609"/>
        <end position="631"/>
    </location>
</feature>
<evidence type="ECO:0000256" key="25">
    <source>
        <dbReference type="SAM" id="MobiDB-lite"/>
    </source>
</evidence>
<sequence length="1028" mass="115539">MCRFRLGVLTFISLFCFASSEGPPVIKKDNEKTVYEVMPGDTVRLRCAASGQPRPHVAWYHGESEVTPARDNVRQSRHALVIQNAQPRDAGRYFCKASNDDGVAWKNFTVLVGRHWNLNLATFNARALASEASLAVLFEELAGIKWDVIGLSEVRRTGEAYTVLKDGHILCYRGLEDRRELGVGFLINKDIAGNVEEFYSINERVAAIVIRLNRRYKLKVVQAYAPTSSHDDQTVESFYEDVESAMNKVKSQYTVLMGDFNAKDVAVLGKVRCSDHRMVRSRISLDLKKERKKLVKKKTINELAVRGKAQEFRIALQNRYSALTEEDDLDVHSMHDNLTSIITECAVEVGEVVSGDQARGPDNILHTRNASAVTVPSIDETEELTEKLEPPTLAKVNPHLVVQPAGSNLVLPCFVKSNPPANITWLKNDQPPTRLLGKKITYRKQKLSMNDVMVSDAGNYTCIAVNSLGNVSYTYTVEIKERIPLRPIFYEDSFENKTVYVGQQARFECRFISDLQPHVSWLRHYSVNGSWFQDDDETTPYVSVVQSANESIDPRILVIENVTLDDEGWYTCLVGNSVGISNKSVYLSVEPLPQPEKSSFALTLLKHPWMLALAIVLVVSAVVTVATILICRSAMLSLQQKKLDLAQKQHMVVRKKVILERQISDSGHYEDSSVAPLVKIDHQRGFLPSELNTVCEYELPLDPNWEFPRERLILGKPLGEGAFGQVVKAEAYGLGDKEGPTIVAVKMLKDGHTDSEMANLVSEMEVMKTIGKHINIINLLGCCTQDGPLHVIVEYAAHGNLRDFLRTHRPSSGYEQAIGADLKPKTLTHKDLVSFAYQVARGMEYLASKKCIHRDLAARNVLVVENNVMKIADFGLARDLHNIDYYKKKSDGRLPVKWMAPEALFDRVYTTQSDVWSYGILLWEIMTLGGTPYPSVPIEKLFQLLRDGHRMEKPQGCSLEVYVIMRECWNQSPYQRPTFTELVEDLDRILTFATDQEYLDLSIPVLDTPPSSSESESSLSFAAPHVAV</sequence>
<evidence type="ECO:0000256" key="11">
    <source>
        <dbReference type="ARBA" id="ARBA00022989"/>
    </source>
</evidence>
<feature type="domain" description="Ig-like" evidence="29">
    <location>
        <begin position="487"/>
        <end position="588"/>
    </location>
</feature>
<keyword evidence="31" id="KW-1185">Reference proteome</keyword>
<dbReference type="Gene3D" id="2.60.40.10">
    <property type="entry name" value="Immunoglobulins"/>
    <property type="match status" value="3"/>
</dbReference>
<keyword evidence="4" id="KW-0808">Transferase</keyword>
<keyword evidence="17" id="KW-0393">Immunoglobulin domain</keyword>
<dbReference type="EC" id="2.7.10.1" evidence="2"/>
<evidence type="ECO:0000256" key="2">
    <source>
        <dbReference type="ARBA" id="ARBA00011902"/>
    </source>
</evidence>
<dbReference type="Pfam" id="PF13927">
    <property type="entry name" value="Ig_3"/>
    <property type="match status" value="1"/>
</dbReference>
<dbReference type="InterPro" id="IPR036691">
    <property type="entry name" value="Endo/exonu/phosph_ase_sf"/>
</dbReference>
<dbReference type="InterPro" id="IPR008266">
    <property type="entry name" value="Tyr_kinase_AS"/>
</dbReference>
<evidence type="ECO:0000256" key="18">
    <source>
        <dbReference type="ARBA" id="ARBA00051243"/>
    </source>
</evidence>
<dbReference type="GO" id="GO:0004714">
    <property type="term" value="F:transmembrane receptor protein tyrosine kinase activity"/>
    <property type="evidence" value="ECO:0007669"/>
    <property type="project" value="UniProtKB-EC"/>
</dbReference>
<dbReference type="InterPro" id="IPR011009">
    <property type="entry name" value="Kinase-like_dom_sf"/>
</dbReference>
<gene>
    <name evidence="30" type="ORF">V5799_031385</name>
</gene>
<evidence type="ECO:0000256" key="23">
    <source>
        <dbReference type="PIRSR" id="PIRSR000615-4"/>
    </source>
</evidence>
<feature type="binding site" evidence="22">
    <location>
        <position position="860"/>
    </location>
    <ligand>
        <name>Mg(2+)</name>
        <dbReference type="ChEBI" id="CHEBI:18420"/>
    </ligand>
</feature>
<feature type="binding site" evidence="21 24">
    <location>
        <position position="746"/>
    </location>
    <ligand>
        <name>ATP</name>
        <dbReference type="ChEBI" id="CHEBI:30616"/>
    </ligand>
</feature>
<dbReference type="InterPro" id="IPR001245">
    <property type="entry name" value="Ser-Thr/Tyr_kinase_cat_dom"/>
</dbReference>
<feature type="domain" description="Ig-like" evidence="29">
    <location>
        <begin position="391"/>
        <end position="478"/>
    </location>
</feature>
<feature type="domain" description="Protein kinase" evidence="28">
    <location>
        <begin position="712"/>
        <end position="999"/>
    </location>
</feature>
<keyword evidence="9" id="KW-0418">Kinase</keyword>
<evidence type="ECO:0000256" key="1">
    <source>
        <dbReference type="ARBA" id="ARBA00004167"/>
    </source>
</evidence>
<feature type="domain" description="Ig-like" evidence="29">
    <location>
        <begin position="23"/>
        <end position="111"/>
    </location>
</feature>
<keyword evidence="10 21" id="KW-0067">ATP-binding</keyword>
<dbReference type="EMBL" id="JARKHS020014298">
    <property type="protein sequence ID" value="KAK8775269.1"/>
    <property type="molecule type" value="Genomic_DNA"/>
</dbReference>
<evidence type="ECO:0000256" key="13">
    <source>
        <dbReference type="ARBA" id="ARBA00023137"/>
    </source>
</evidence>
<evidence type="ECO:0000256" key="24">
    <source>
        <dbReference type="PROSITE-ProRule" id="PRU10141"/>
    </source>
</evidence>
<dbReference type="GO" id="GO:0046872">
    <property type="term" value="F:metal ion binding"/>
    <property type="evidence" value="ECO:0007669"/>
    <property type="project" value="UniProtKB-KW"/>
</dbReference>
<keyword evidence="12 26" id="KW-0472">Membrane</keyword>
<evidence type="ECO:0000256" key="21">
    <source>
        <dbReference type="PIRSR" id="PIRSR000615-2"/>
    </source>
</evidence>
<dbReference type="FunFam" id="2.60.40.10:FF:000020">
    <property type="entry name" value="Fibroblast growth factor receptor"/>
    <property type="match status" value="1"/>
</dbReference>
<evidence type="ECO:0000313" key="31">
    <source>
        <dbReference type="Proteomes" id="UP001321473"/>
    </source>
</evidence>
<dbReference type="InterPro" id="IPR000719">
    <property type="entry name" value="Prot_kinase_dom"/>
</dbReference>
<organism evidence="30 31">
    <name type="scientific">Amblyomma americanum</name>
    <name type="common">Lone star tick</name>
    <dbReference type="NCBI Taxonomy" id="6943"/>
    <lineage>
        <taxon>Eukaryota</taxon>
        <taxon>Metazoa</taxon>
        <taxon>Ecdysozoa</taxon>
        <taxon>Arthropoda</taxon>
        <taxon>Chelicerata</taxon>
        <taxon>Arachnida</taxon>
        <taxon>Acari</taxon>
        <taxon>Parasitiformes</taxon>
        <taxon>Ixodida</taxon>
        <taxon>Ixodoidea</taxon>
        <taxon>Ixodidae</taxon>
        <taxon>Amblyomminae</taxon>
        <taxon>Amblyomma</taxon>
    </lineage>
</organism>
<dbReference type="Proteomes" id="UP001321473">
    <property type="component" value="Unassembled WGS sequence"/>
</dbReference>
<reference evidence="30 31" key="1">
    <citation type="journal article" date="2023" name="Arcadia Sci">
        <title>De novo assembly of a long-read Amblyomma americanum tick genome.</title>
        <authorList>
            <person name="Chou S."/>
            <person name="Poskanzer K.E."/>
            <person name="Rollins M."/>
            <person name="Thuy-Boun P.S."/>
        </authorList>
    </citation>
    <scope>NUCLEOTIDE SEQUENCE [LARGE SCALE GENOMIC DNA]</scope>
    <source>
        <strain evidence="30">F_SG_1</strain>
        <tissue evidence="30">Salivary glands</tissue>
    </source>
</reference>
<dbReference type="CDD" id="cd05053">
    <property type="entry name" value="PTKc_FGFR"/>
    <property type="match status" value="1"/>
</dbReference>
<evidence type="ECO:0000256" key="8">
    <source>
        <dbReference type="ARBA" id="ARBA00022741"/>
    </source>
</evidence>
<dbReference type="InterPro" id="IPR020635">
    <property type="entry name" value="Tyr_kinase_cat_dom"/>
</dbReference>
<feature type="region of interest" description="Disordered" evidence="25">
    <location>
        <begin position="1009"/>
        <end position="1028"/>
    </location>
</feature>
<evidence type="ECO:0000256" key="12">
    <source>
        <dbReference type="ARBA" id="ARBA00023136"/>
    </source>
</evidence>
<dbReference type="Gene3D" id="1.10.510.10">
    <property type="entry name" value="Transferase(Phosphotransferase) domain 1"/>
    <property type="match status" value="1"/>
</dbReference>
<keyword evidence="6 27" id="KW-0732">Signal</keyword>
<evidence type="ECO:0000256" key="17">
    <source>
        <dbReference type="ARBA" id="ARBA00023319"/>
    </source>
</evidence>
<proteinExistence type="predicted"/>
<evidence type="ECO:0000256" key="16">
    <source>
        <dbReference type="ARBA" id="ARBA00023180"/>
    </source>
</evidence>
<dbReference type="InterPro" id="IPR003598">
    <property type="entry name" value="Ig_sub2"/>
</dbReference>
<evidence type="ECO:0000256" key="10">
    <source>
        <dbReference type="ARBA" id="ARBA00022840"/>
    </source>
</evidence>
<dbReference type="PRINTS" id="PR00109">
    <property type="entry name" value="TYRKINASE"/>
</dbReference>
<dbReference type="FunFam" id="2.60.40.10:FF:000032">
    <property type="entry name" value="palladin isoform X1"/>
    <property type="match status" value="1"/>
</dbReference>
<dbReference type="GO" id="GO:0007169">
    <property type="term" value="P:cell surface receptor protein tyrosine kinase signaling pathway"/>
    <property type="evidence" value="ECO:0007669"/>
    <property type="project" value="TreeGrafter"/>
</dbReference>
<dbReference type="PROSITE" id="PS50011">
    <property type="entry name" value="PROTEIN_KINASE_DOM"/>
    <property type="match status" value="1"/>
</dbReference>
<feature type="site" description="Important for interaction with phosphotyrosine-binding proteins" evidence="23">
    <location>
        <position position="998"/>
    </location>
</feature>
<comment type="catalytic activity">
    <reaction evidence="18">
        <text>L-tyrosyl-[protein] + ATP = O-phospho-L-tyrosyl-[protein] + ADP + H(+)</text>
        <dbReference type="Rhea" id="RHEA:10596"/>
        <dbReference type="Rhea" id="RHEA-COMP:10136"/>
        <dbReference type="Rhea" id="RHEA-COMP:20101"/>
        <dbReference type="ChEBI" id="CHEBI:15378"/>
        <dbReference type="ChEBI" id="CHEBI:30616"/>
        <dbReference type="ChEBI" id="CHEBI:46858"/>
        <dbReference type="ChEBI" id="CHEBI:61978"/>
        <dbReference type="ChEBI" id="CHEBI:456216"/>
        <dbReference type="EC" id="2.7.10.1"/>
    </reaction>
</comment>
<evidence type="ECO:0000259" key="29">
    <source>
        <dbReference type="PROSITE" id="PS50835"/>
    </source>
</evidence>
<evidence type="ECO:0000256" key="26">
    <source>
        <dbReference type="SAM" id="Phobius"/>
    </source>
</evidence>
<comment type="function">
    <text evidence="19">Receptor for basic fibroblast growth factor.</text>
</comment>
<dbReference type="PIRSF" id="PIRSF000615">
    <property type="entry name" value="TyrPK_CSF1-R"/>
    <property type="match status" value="1"/>
</dbReference>
<feature type="chain" id="PRO_5042924778" description="receptor protein-tyrosine kinase" evidence="27">
    <location>
        <begin position="21"/>
        <end position="1028"/>
    </location>
</feature>
<feature type="binding site" evidence="22">
    <location>
        <position position="873"/>
    </location>
    <ligand>
        <name>Mg(2+)</name>
        <dbReference type="ChEBI" id="CHEBI:18420"/>
    </ligand>
</feature>
<dbReference type="InterPro" id="IPR050122">
    <property type="entry name" value="RTK"/>
</dbReference>
<comment type="caution">
    <text evidence="30">The sequence shown here is derived from an EMBL/GenBank/DDBJ whole genome shotgun (WGS) entry which is preliminary data.</text>
</comment>
<evidence type="ECO:0000256" key="9">
    <source>
        <dbReference type="ARBA" id="ARBA00022777"/>
    </source>
</evidence>
<dbReference type="InterPro" id="IPR013783">
    <property type="entry name" value="Ig-like_fold"/>
</dbReference>